<dbReference type="Proteomes" id="UP000810292">
    <property type="component" value="Unassembled WGS sequence"/>
</dbReference>
<sequence length="259" mass="30862">MLYYRQVGHQAEQGRVPAEEPEAASGNFLCKGLALSVLSIHIDESGNLNLSNRQNPTYCLTMVFHNQDEDISSELQFLNKRLSDINCDVPFIHTSPLIRQDEPFEDLLMTDRMHIFRIFSRFVEQLPITYTSFSVTKTFYQEDKQIEEAFRHQIRNFIEDNLEYFQSFEKITVYYDCGQSIISKILRDTFGKIFGSRMDFRTAYQKDYRLLQVADFICTLEQSKIRWDEHRPTKSEKDFFLTRQMFMKNFYKKISRKHI</sequence>
<name>A0A9D9IDY4_9SPIO</name>
<dbReference type="Pfam" id="PF12686">
    <property type="entry name" value="DUF3800"/>
    <property type="match status" value="1"/>
</dbReference>
<accession>A0A9D9IDY4</accession>
<reference evidence="1" key="1">
    <citation type="submission" date="2020-10" db="EMBL/GenBank/DDBJ databases">
        <authorList>
            <person name="Gilroy R."/>
        </authorList>
    </citation>
    <scope>NUCLEOTIDE SEQUENCE</scope>
    <source>
        <strain evidence="1">14700</strain>
    </source>
</reference>
<reference evidence="1" key="2">
    <citation type="journal article" date="2021" name="PeerJ">
        <title>Extensive microbial diversity within the chicken gut microbiome revealed by metagenomics and culture.</title>
        <authorList>
            <person name="Gilroy R."/>
            <person name="Ravi A."/>
            <person name="Getino M."/>
            <person name="Pursley I."/>
            <person name="Horton D.L."/>
            <person name="Alikhan N.F."/>
            <person name="Baker D."/>
            <person name="Gharbi K."/>
            <person name="Hall N."/>
            <person name="Watson M."/>
            <person name="Adriaenssens E.M."/>
            <person name="Foster-Nyarko E."/>
            <person name="Jarju S."/>
            <person name="Secka A."/>
            <person name="Antonio M."/>
            <person name="Oren A."/>
            <person name="Chaudhuri R.R."/>
            <person name="La Ragione R."/>
            <person name="Hildebrand F."/>
            <person name="Pallen M.J."/>
        </authorList>
    </citation>
    <scope>NUCLEOTIDE SEQUENCE</scope>
    <source>
        <strain evidence="1">14700</strain>
    </source>
</reference>
<dbReference type="EMBL" id="JADIMF010000158">
    <property type="protein sequence ID" value="MBO8470068.1"/>
    <property type="molecule type" value="Genomic_DNA"/>
</dbReference>
<protein>
    <submittedName>
        <fullName evidence="1">DUF3800 domain-containing protein</fullName>
    </submittedName>
</protein>
<comment type="caution">
    <text evidence="1">The sequence shown here is derived from an EMBL/GenBank/DDBJ whole genome shotgun (WGS) entry which is preliminary data.</text>
</comment>
<evidence type="ECO:0000313" key="2">
    <source>
        <dbReference type="Proteomes" id="UP000810292"/>
    </source>
</evidence>
<proteinExistence type="predicted"/>
<dbReference type="InterPro" id="IPR024524">
    <property type="entry name" value="DUF3800"/>
</dbReference>
<dbReference type="AlphaFoldDB" id="A0A9D9IDY4"/>
<gene>
    <name evidence="1" type="ORF">IAA72_09860</name>
</gene>
<evidence type="ECO:0000313" key="1">
    <source>
        <dbReference type="EMBL" id="MBO8470068.1"/>
    </source>
</evidence>
<organism evidence="1 2">
    <name type="scientific">Candidatus Ornithospirochaeta stercoravium</name>
    <dbReference type="NCBI Taxonomy" id="2840897"/>
    <lineage>
        <taxon>Bacteria</taxon>
        <taxon>Pseudomonadati</taxon>
        <taxon>Spirochaetota</taxon>
        <taxon>Spirochaetia</taxon>
        <taxon>Spirochaetales</taxon>
        <taxon>Spirochaetaceae</taxon>
        <taxon>Spirochaetaceae incertae sedis</taxon>
        <taxon>Candidatus Ornithospirochaeta</taxon>
    </lineage>
</organism>